<dbReference type="OrthoDB" id="9789501at2"/>
<organism evidence="2 3">
    <name type="scientific">Dyadobacter luticola</name>
    <dbReference type="NCBI Taxonomy" id="1979387"/>
    <lineage>
        <taxon>Bacteria</taxon>
        <taxon>Pseudomonadati</taxon>
        <taxon>Bacteroidota</taxon>
        <taxon>Cytophagia</taxon>
        <taxon>Cytophagales</taxon>
        <taxon>Spirosomataceae</taxon>
        <taxon>Dyadobacter</taxon>
    </lineage>
</organism>
<keyword evidence="3" id="KW-1185">Reference proteome</keyword>
<accession>A0A5R9L456</accession>
<dbReference type="Proteomes" id="UP000306402">
    <property type="component" value="Unassembled WGS sequence"/>
</dbReference>
<proteinExistence type="predicted"/>
<dbReference type="RefSeq" id="WP_138364262.1">
    <property type="nucleotide sequence ID" value="NZ_VCEJ01000002.1"/>
</dbReference>
<dbReference type="AlphaFoldDB" id="A0A5R9L456"/>
<evidence type="ECO:0000259" key="1">
    <source>
        <dbReference type="SMART" id="SM00953"/>
    </source>
</evidence>
<feature type="domain" description="RES" evidence="1">
    <location>
        <begin position="14"/>
        <end position="136"/>
    </location>
</feature>
<evidence type="ECO:0000313" key="2">
    <source>
        <dbReference type="EMBL" id="TLV03055.1"/>
    </source>
</evidence>
<comment type="caution">
    <text evidence="2">The sequence shown here is derived from an EMBL/GenBank/DDBJ whole genome shotgun (WGS) entry which is preliminary data.</text>
</comment>
<dbReference type="Pfam" id="PF08808">
    <property type="entry name" value="RES"/>
    <property type="match status" value="1"/>
</dbReference>
<gene>
    <name evidence="2" type="ORF">FEN17_05440</name>
</gene>
<dbReference type="SMART" id="SM00953">
    <property type="entry name" value="RES"/>
    <property type="match status" value="1"/>
</dbReference>
<reference evidence="2 3" key="1">
    <citation type="submission" date="2019-05" db="EMBL/GenBank/DDBJ databases">
        <authorList>
            <person name="Qu J.-H."/>
        </authorList>
    </citation>
    <scope>NUCLEOTIDE SEQUENCE [LARGE SCALE GENOMIC DNA]</scope>
    <source>
        <strain evidence="2 3">T17</strain>
    </source>
</reference>
<protein>
    <submittedName>
        <fullName evidence="2">RES domain-containing protein</fullName>
    </submittedName>
</protein>
<dbReference type="InterPro" id="IPR014914">
    <property type="entry name" value="RES_dom"/>
</dbReference>
<evidence type="ECO:0000313" key="3">
    <source>
        <dbReference type="Proteomes" id="UP000306402"/>
    </source>
</evidence>
<sequence>MELFRITRTEFQNDLTGIGAFYHGGRWNSPGNHMLYTSSHRSLAMLEVLVHWSRTVPPPDYVVVVLYVPDPMVNTQAPYMIQDWQEEPHWTKETGDTWLREKRTLLCRVPSVVVKSEFNYLINPMHVNASAIKIVDVEPFEFDKRLYVFSK</sequence>
<dbReference type="EMBL" id="VCEJ01000002">
    <property type="protein sequence ID" value="TLV03055.1"/>
    <property type="molecule type" value="Genomic_DNA"/>
</dbReference>
<name>A0A5R9L456_9BACT</name>